<gene>
    <name evidence="2" type="ORF">AVDCRST_MAG12-2428</name>
</gene>
<sequence>HQADLPPRRPRGRTRDRRAGPLRLRRLVPGGAFGQGEHRDLERGRLRLYV</sequence>
<dbReference type="AlphaFoldDB" id="A0A6J4SEV6"/>
<reference evidence="2" key="1">
    <citation type="submission" date="2020-02" db="EMBL/GenBank/DDBJ databases">
        <authorList>
            <person name="Meier V. D."/>
        </authorList>
    </citation>
    <scope>NUCLEOTIDE SEQUENCE</scope>
    <source>
        <strain evidence="2">AVDCRST_MAG12</strain>
    </source>
</reference>
<evidence type="ECO:0000256" key="1">
    <source>
        <dbReference type="SAM" id="MobiDB-lite"/>
    </source>
</evidence>
<proteinExistence type="predicted"/>
<feature type="non-terminal residue" evidence="2">
    <location>
        <position position="50"/>
    </location>
</feature>
<feature type="region of interest" description="Disordered" evidence="1">
    <location>
        <begin position="1"/>
        <end position="20"/>
    </location>
</feature>
<feature type="non-terminal residue" evidence="2">
    <location>
        <position position="1"/>
    </location>
</feature>
<dbReference type="EMBL" id="CADCVK010000355">
    <property type="protein sequence ID" value="CAA9497081.1"/>
    <property type="molecule type" value="Genomic_DNA"/>
</dbReference>
<accession>A0A6J4SEV6</accession>
<organism evidence="2">
    <name type="scientific">uncultured Rubrobacteraceae bacterium</name>
    <dbReference type="NCBI Taxonomy" id="349277"/>
    <lineage>
        <taxon>Bacteria</taxon>
        <taxon>Bacillati</taxon>
        <taxon>Actinomycetota</taxon>
        <taxon>Rubrobacteria</taxon>
        <taxon>Rubrobacterales</taxon>
        <taxon>Rubrobacteraceae</taxon>
        <taxon>environmental samples</taxon>
    </lineage>
</organism>
<evidence type="ECO:0000313" key="2">
    <source>
        <dbReference type="EMBL" id="CAA9497081.1"/>
    </source>
</evidence>
<protein>
    <submittedName>
        <fullName evidence="2">Uncharacterized protein</fullName>
    </submittedName>
</protein>
<name>A0A6J4SEV6_9ACTN</name>